<gene>
    <name evidence="1" type="ORF">L1987_31694</name>
</gene>
<dbReference type="Proteomes" id="UP001056120">
    <property type="component" value="Linkage Group LG10"/>
</dbReference>
<evidence type="ECO:0000313" key="2">
    <source>
        <dbReference type="Proteomes" id="UP001056120"/>
    </source>
</evidence>
<accession>A0ACB9I7H5</accession>
<proteinExistence type="predicted"/>
<evidence type="ECO:0000313" key="1">
    <source>
        <dbReference type="EMBL" id="KAI3803538.1"/>
    </source>
</evidence>
<name>A0ACB9I7H5_9ASTR</name>
<reference evidence="2" key="1">
    <citation type="journal article" date="2022" name="Mol. Ecol. Resour.">
        <title>The genomes of chicory, endive, great burdock and yacon provide insights into Asteraceae palaeo-polyploidization history and plant inulin production.</title>
        <authorList>
            <person name="Fan W."/>
            <person name="Wang S."/>
            <person name="Wang H."/>
            <person name="Wang A."/>
            <person name="Jiang F."/>
            <person name="Liu H."/>
            <person name="Zhao H."/>
            <person name="Xu D."/>
            <person name="Zhang Y."/>
        </authorList>
    </citation>
    <scope>NUCLEOTIDE SEQUENCE [LARGE SCALE GENOMIC DNA]</scope>
    <source>
        <strain evidence="2">cv. Yunnan</strain>
    </source>
</reference>
<comment type="caution">
    <text evidence="1">The sequence shown here is derived from an EMBL/GenBank/DDBJ whole genome shotgun (WGS) entry which is preliminary data.</text>
</comment>
<organism evidence="1 2">
    <name type="scientific">Smallanthus sonchifolius</name>
    <dbReference type="NCBI Taxonomy" id="185202"/>
    <lineage>
        <taxon>Eukaryota</taxon>
        <taxon>Viridiplantae</taxon>
        <taxon>Streptophyta</taxon>
        <taxon>Embryophyta</taxon>
        <taxon>Tracheophyta</taxon>
        <taxon>Spermatophyta</taxon>
        <taxon>Magnoliopsida</taxon>
        <taxon>eudicotyledons</taxon>
        <taxon>Gunneridae</taxon>
        <taxon>Pentapetalae</taxon>
        <taxon>asterids</taxon>
        <taxon>campanulids</taxon>
        <taxon>Asterales</taxon>
        <taxon>Asteraceae</taxon>
        <taxon>Asteroideae</taxon>
        <taxon>Heliantheae alliance</taxon>
        <taxon>Millerieae</taxon>
        <taxon>Smallanthus</taxon>
    </lineage>
</organism>
<sequence length="180" mass="20798">MRSSWNSYWFVDHAIHDHSRPRIRAMLQAAAKKSLIACRIWAFNDGDYNALQISPCQFDERIFKNLNFGMNLFDSRGKMVRSVVCMLDLVVVFWNSYWFVDHAIHDHSRPRIRAMLQAAAKKSLIACRIWAFNDGDYNALQISPCQFDERIFKEMVFGCDSGVGNYDNLITSCLSSTNVL</sequence>
<dbReference type="EMBL" id="CM042027">
    <property type="protein sequence ID" value="KAI3803538.1"/>
    <property type="molecule type" value="Genomic_DNA"/>
</dbReference>
<keyword evidence="2" id="KW-1185">Reference proteome</keyword>
<protein>
    <submittedName>
        <fullName evidence="1">Uncharacterized protein</fullName>
    </submittedName>
</protein>
<reference evidence="1 2" key="2">
    <citation type="journal article" date="2022" name="Mol. Ecol. Resour.">
        <title>The genomes of chicory, endive, great burdock and yacon provide insights into Asteraceae paleo-polyploidization history and plant inulin production.</title>
        <authorList>
            <person name="Fan W."/>
            <person name="Wang S."/>
            <person name="Wang H."/>
            <person name="Wang A."/>
            <person name="Jiang F."/>
            <person name="Liu H."/>
            <person name="Zhao H."/>
            <person name="Xu D."/>
            <person name="Zhang Y."/>
        </authorList>
    </citation>
    <scope>NUCLEOTIDE SEQUENCE [LARGE SCALE GENOMIC DNA]</scope>
    <source>
        <strain evidence="2">cv. Yunnan</strain>
        <tissue evidence="1">Leaves</tissue>
    </source>
</reference>